<dbReference type="PROSITE" id="PS51126">
    <property type="entry name" value="DILUTE"/>
    <property type="match status" value="1"/>
</dbReference>
<feature type="compositionally biased region" description="Low complexity" evidence="2">
    <location>
        <begin position="684"/>
        <end position="694"/>
    </location>
</feature>
<reference evidence="7" key="2">
    <citation type="submission" date="2019-11" db="UniProtKB">
        <authorList>
            <consortium name="WormBaseParasite"/>
        </authorList>
    </citation>
    <scope>IDENTIFICATION</scope>
    <source>
        <strain evidence="7">Puerto Rican</strain>
    </source>
</reference>
<feature type="region of interest" description="Disordered" evidence="2">
    <location>
        <begin position="2208"/>
        <end position="2235"/>
    </location>
</feature>
<reference evidence="6" key="1">
    <citation type="journal article" date="2012" name="PLoS Negl. Trop. Dis.">
        <title>A systematically improved high quality genome and transcriptome of the human blood fluke Schistosoma mansoni.</title>
        <authorList>
            <person name="Protasio A.V."/>
            <person name="Tsai I.J."/>
            <person name="Babbage A."/>
            <person name="Nichol S."/>
            <person name="Hunt M."/>
            <person name="Aslett M.A."/>
            <person name="De Silva N."/>
            <person name="Velarde G.S."/>
            <person name="Anderson T.J."/>
            <person name="Clark R.C."/>
            <person name="Davidson C."/>
            <person name="Dillon G.P."/>
            <person name="Holroyd N.E."/>
            <person name="LoVerde P.T."/>
            <person name="Lloyd C."/>
            <person name="McQuillan J."/>
            <person name="Oliveira G."/>
            <person name="Otto T.D."/>
            <person name="Parker-Manuel S.J."/>
            <person name="Quail M.A."/>
            <person name="Wilson R.A."/>
            <person name="Zerlotini A."/>
            <person name="Dunne D.W."/>
            <person name="Berriman M."/>
        </authorList>
    </citation>
    <scope>NUCLEOTIDE SEQUENCE [LARGE SCALE GENOMIC DNA]</scope>
    <source>
        <strain evidence="6">Puerto Rican</strain>
    </source>
</reference>
<dbReference type="InterPro" id="IPR036034">
    <property type="entry name" value="PDZ_sf"/>
</dbReference>
<protein>
    <submittedName>
        <fullName evidence="7">Afadin</fullName>
    </submittedName>
</protein>
<dbReference type="FunCoup" id="A0A5K4FG26">
    <property type="interactions" value="389"/>
</dbReference>
<name>A0A5K4FG26_SCHMA</name>
<dbReference type="InParanoid" id="A0A5K4FG26"/>
<feature type="region of interest" description="Disordered" evidence="2">
    <location>
        <begin position="2316"/>
        <end position="2346"/>
    </location>
</feature>
<feature type="region of interest" description="Disordered" evidence="2">
    <location>
        <begin position="2533"/>
        <end position="2552"/>
    </location>
</feature>
<dbReference type="SMART" id="SM01132">
    <property type="entry name" value="DIL"/>
    <property type="match status" value="1"/>
</dbReference>
<feature type="region of interest" description="Disordered" evidence="2">
    <location>
        <begin position="684"/>
        <end position="720"/>
    </location>
</feature>
<feature type="compositionally biased region" description="Basic residues" evidence="2">
    <location>
        <begin position="1527"/>
        <end position="1540"/>
    </location>
</feature>
<feature type="region of interest" description="Disordered" evidence="2">
    <location>
        <begin position="1810"/>
        <end position="1957"/>
    </location>
</feature>
<dbReference type="SMART" id="SM00314">
    <property type="entry name" value="RA"/>
    <property type="match status" value="2"/>
</dbReference>
<evidence type="ECO:0000256" key="2">
    <source>
        <dbReference type="SAM" id="MobiDB-lite"/>
    </source>
</evidence>
<evidence type="ECO:0000259" key="5">
    <source>
        <dbReference type="PROSITE" id="PS51126"/>
    </source>
</evidence>
<feature type="compositionally biased region" description="Polar residues" evidence="2">
    <location>
        <begin position="1845"/>
        <end position="1854"/>
    </location>
</feature>
<feature type="compositionally biased region" description="Low complexity" evidence="2">
    <location>
        <begin position="1232"/>
        <end position="1248"/>
    </location>
</feature>
<feature type="compositionally biased region" description="Polar residues" evidence="2">
    <location>
        <begin position="1761"/>
        <end position="1776"/>
    </location>
</feature>
<dbReference type="InterPro" id="IPR001478">
    <property type="entry name" value="PDZ"/>
</dbReference>
<feature type="compositionally biased region" description="Polar residues" evidence="2">
    <location>
        <begin position="1908"/>
        <end position="1947"/>
    </location>
</feature>
<accession>A0A5K4FG26</accession>
<feature type="region of interest" description="Disordered" evidence="2">
    <location>
        <begin position="2431"/>
        <end position="2510"/>
    </location>
</feature>
<feature type="compositionally biased region" description="Low complexity" evidence="2">
    <location>
        <begin position="397"/>
        <end position="408"/>
    </location>
</feature>
<feature type="compositionally biased region" description="Basic residues" evidence="2">
    <location>
        <begin position="191"/>
        <end position="200"/>
    </location>
</feature>
<evidence type="ECO:0000256" key="1">
    <source>
        <dbReference type="SAM" id="Coils"/>
    </source>
</evidence>
<dbReference type="GO" id="GO:0005911">
    <property type="term" value="C:cell-cell junction"/>
    <property type="evidence" value="ECO:0007669"/>
    <property type="project" value="InterPro"/>
</dbReference>
<feature type="domain" description="PDZ" evidence="3">
    <location>
        <begin position="1358"/>
        <end position="1428"/>
    </location>
</feature>
<dbReference type="InterPro" id="IPR000159">
    <property type="entry name" value="RA_dom"/>
</dbReference>
<evidence type="ECO:0000259" key="3">
    <source>
        <dbReference type="PROSITE" id="PS50106"/>
    </source>
</evidence>
<proteinExistence type="predicted"/>
<dbReference type="Pfam" id="PF00788">
    <property type="entry name" value="RA"/>
    <property type="match status" value="2"/>
</dbReference>
<organism evidence="6 7">
    <name type="scientific">Schistosoma mansoni</name>
    <name type="common">Blood fluke</name>
    <dbReference type="NCBI Taxonomy" id="6183"/>
    <lineage>
        <taxon>Eukaryota</taxon>
        <taxon>Metazoa</taxon>
        <taxon>Spiralia</taxon>
        <taxon>Lophotrochozoa</taxon>
        <taxon>Platyhelminthes</taxon>
        <taxon>Trematoda</taxon>
        <taxon>Digenea</taxon>
        <taxon>Strigeidida</taxon>
        <taxon>Schistosomatoidea</taxon>
        <taxon>Schistosomatidae</taxon>
        <taxon>Schistosoma</taxon>
    </lineage>
</organism>
<feature type="compositionally biased region" description="Polar residues" evidence="2">
    <location>
        <begin position="2066"/>
        <end position="2108"/>
    </location>
</feature>
<dbReference type="SUPFAM" id="SSF54236">
    <property type="entry name" value="Ubiquitin-like"/>
    <property type="match status" value="2"/>
</dbReference>
<dbReference type="WBParaSite" id="Smp_345490.2">
    <property type="protein sequence ID" value="Smp_345490.2"/>
    <property type="gene ID" value="Smp_345490"/>
</dbReference>
<dbReference type="SMART" id="SM00228">
    <property type="entry name" value="PDZ"/>
    <property type="match status" value="1"/>
</dbReference>
<dbReference type="InterPro" id="IPR029071">
    <property type="entry name" value="Ubiquitin-like_domsf"/>
</dbReference>
<dbReference type="InterPro" id="IPR028842">
    <property type="entry name" value="Afadin"/>
</dbReference>
<dbReference type="Gene3D" id="3.10.20.90">
    <property type="entry name" value="Phosphatidylinositol 3-kinase Catalytic Subunit, Chain A, domain 1"/>
    <property type="match status" value="2"/>
</dbReference>
<feature type="coiled-coil region" evidence="1">
    <location>
        <begin position="2239"/>
        <end position="2267"/>
    </location>
</feature>
<keyword evidence="6" id="KW-1185">Reference proteome</keyword>
<feature type="compositionally biased region" description="Low complexity" evidence="2">
    <location>
        <begin position="2496"/>
        <end position="2505"/>
    </location>
</feature>
<feature type="region of interest" description="Disordered" evidence="2">
    <location>
        <begin position="396"/>
        <end position="420"/>
    </location>
</feature>
<feature type="domain" description="Dilute" evidence="5">
    <location>
        <begin position="843"/>
        <end position="1117"/>
    </location>
</feature>
<feature type="domain" description="Ras-associating" evidence="4">
    <location>
        <begin position="37"/>
        <end position="131"/>
    </location>
</feature>
<dbReference type="STRING" id="6183.A0A5K4FG26"/>
<dbReference type="Proteomes" id="UP000008854">
    <property type="component" value="Unassembled WGS sequence"/>
</dbReference>
<sequence>MGLNNYEQKDLLRRIKEWNATRLDLFKISEPTKRNEFNGVVRFFFRGDDGKYQSKCIRITNTDTARYLVNILVEKFHPDLRMLTAGRYAIYEYHTNNGERRLGADEAPLLVQLNWTAENQEGRFILRDESKPQTITRPDSTYQNGSATIITSTSTTHGLKQRKDNKNLLTTQNNTDDKQTRGFVRRWSSGSRKKQRKSSKNRSDLIDDELEQIPDTTFTRTLSNPDEVLRRRRQQRIHNRNQCMDITDGNKRGSLVKIYGSSLNPTIPYILLPISTNDTAEQIVLWTLEKYNLISHVDPRDYCLVMVNLPLRGGAGVGGSNHSGMNGVERLPQGVEKEITLHDKDCVLKFREMIRSNSGVSNIIQIRHRYAVGKDGKRPPLTSPAYSHVPTQQVPISLHSNSSSSSSSCHNHKDGKQLRQSQQLTDMPYLVEVNGDLDHSIHPNGFTIDLTDLFTRAYTLPIKLGTVESMVGQYPNVLINKTEHPDIRPVHCTFCVVLTTNQITTTTSTVNNNDNTTTTNNNNTSNTAQKWKLPKSVSTPDLENFANYSLLLTPSLDGFAKPPGPALIRVNGTRVTGPILISNNAILQLGKTLYLKYIQPIQTKSLNSLINDNNKMQIKTENVNKIQQTITKLPSSSTSLSNRLAERQIDLMNEKNQNDDVMKLKKDRQFSGGTLSKAQTLKNSSSNLNLSTKNQEINGSNIDAKRKSSHKLPNAMVTSSSLSKSDQLPLSIELEHTNELPSDTLMDQYINLIDHILICTQSDLNNTQKLSLSHEDPVKSRSFYLSLAYALYLTYRSCIKKLNTTSQCQLTEREHCISHLTNYMANRIYESVPNFNRNSNSNPSLLIKPLTYWLGNSSELLHFFKNDIDLCSNHSRTNRHQNDQSGSIIQSVICRDALHLLAETVDHCFYYLRSIMYSILQPWLPCLTYPGDLDLQDDVLLDDKPIDPSETWNKHKEPMSMQIILQNFTYLMQQLRKSRVNPALTFQLYSQLFHLIGAYIFNTVLIDTEAKPRNVLNDGNLWLTRLGASRLNRRLDRIKRWAHRQGLELAVECRLQRCTQACQLIMANRTNLDEFYQQCISLISLNSIQLEWLLAHLSDPPPVPDEWIDLIVTGAKEVNDRAYADEIEHYNINTGQSDHTLSELQLNELKELPIPLLLPADGYVSDAVLSGIPDGLLDFLHPLIKTGLIKVKKHSIVNGQIENRPWTNCMRLSMHENEHNNRNQHSILKVSQNQSHRNRNNNNNTQQKSKQDTLDTNHPQNNHQSLTNSNGSLNSTNTTSTTTTTGSVDSSGSHFKEFSTQTVRYQPNKSLNGTIQKSIKSTTIHKDIRTHISLPDLSHANFEQLAKEANVPVKSITQIFLKKINNSLGLSIVAAKAEGHRLYGIYIKDIVPNGAADQDGRLKTGDQILIIGNTNLIGCAQSDAVAKISKQNKSDDGIQMIIAKKAAQYHKIVELIKSRTTTNSMNNNMNHDSRYLQSTELPSSENKHRVYDLLHFNQSQPDLRIQTQQDHNAMNNPSRNTTDKKATRNHHSSSHRHHHYTQQQTDIDKPDNIHTSRPNHHRIDKSKQLDKSKQKIGSLSRSTPSLNLAQVGMDDDMIELDDNENYTDNNAVSNHSPKRSMRSRNRISEKTNRPQSVGSRSGTQVNQQHIQSSSLSFSTTSSESDIIVNEPGEGIEQYHNRESSFRNDYLPTRQQQSEDYRRTESPIKSFKQKYKSHKPSNSPLLSSHHMHENSHSQPNILKNVCNDNQDNTDTVDGKHSPVNSSSYPPLPHQQNHYQDERPRPIVESISNDLSSLESVTSQQTVCSLNESQPITDSYDNIQNKTNSNEHRRIRHQPPPPPPQSNPSLNHNASKTDLIMNKKDGRNEKPTWRETDLDHFTIRNHQHHQDNNHNDEDKNEWNRYKSNENRNNSSINCDNSNEISNISTRPYQSNETNQLKMENNNNTMPPYKSIGHDRIPQYTSDYRKYDLLGNSTSVQKTASYISTSSYPNQSSSIQFSDSDKFNPVSSQNNRLNMEVHNTSPTYPRPITTPSYVPSPPPVPTAEYPQYHPPERLEPVHWSTYKHCSSTNESHLSPMSTNPINVQSPTTNSSLKPMDQLTNMPDSDSNYPPPLSKYSNKPVVFRSSSPTSSAASRVIAIQSEIAELEAQQRVDSRLDLSSTLDRLRVELQFQKRLAERESNCRTSVNNNISTSNNSIIKETRNYSIPEKSNTLESSQSRSSLSISNTNHSNDQDWVRKRNQAEQELLETQNQKISQLEQEHRAMLIRQELRAKERTHWFENKHQVQSPSSSLSLPRNAETVDDDVKSWNYQNLSQVPLRQSSEDNISQTSTSQNRYGRPRFDNHNNKTEISKSISYSLQHPIQSRLGPQIIESDLNRLQIISGTTGSSVESIRVKKSVSFDKNLETISVYSPPTTPHGSFIEHETMHKSQMPNISLTSGPKNSLNSSSVNSSYKKSLSPPIGFEIDDKTNDKSHQTNRTNLNHSVPRSSSQGKLATNNTPPTVTVKPPPNAELLPFKEKMRLFAQQIGEDLPKERIKASSRQRELQSANNLH</sequence>
<feature type="compositionally biased region" description="Polar residues" evidence="2">
    <location>
        <begin position="2316"/>
        <end position="2335"/>
    </location>
</feature>
<feature type="compositionally biased region" description="Polar residues" evidence="2">
    <location>
        <begin position="1577"/>
        <end position="1588"/>
    </location>
</feature>
<dbReference type="GO" id="GO:0007165">
    <property type="term" value="P:signal transduction"/>
    <property type="evidence" value="ECO:0007669"/>
    <property type="project" value="InterPro"/>
</dbReference>
<evidence type="ECO:0000313" key="6">
    <source>
        <dbReference type="Proteomes" id="UP000008854"/>
    </source>
</evidence>
<dbReference type="Gene3D" id="2.30.42.10">
    <property type="match status" value="1"/>
</dbReference>
<feature type="compositionally biased region" description="Low complexity" evidence="2">
    <location>
        <begin position="1652"/>
        <end position="1664"/>
    </location>
</feature>
<feature type="compositionally biased region" description="Polar residues" evidence="2">
    <location>
        <begin position="1810"/>
        <end position="1826"/>
    </location>
</feature>
<feature type="compositionally biased region" description="Polar residues" evidence="2">
    <location>
        <begin position="2431"/>
        <end position="2440"/>
    </location>
</feature>
<dbReference type="InterPro" id="IPR002710">
    <property type="entry name" value="Dilute_dom"/>
</dbReference>
<feature type="region of interest" description="Disordered" evidence="2">
    <location>
        <begin position="2017"/>
        <end position="2050"/>
    </location>
</feature>
<dbReference type="PANTHER" id="PTHR10398:SF2">
    <property type="entry name" value="AFADIN"/>
    <property type="match status" value="1"/>
</dbReference>
<dbReference type="PANTHER" id="PTHR10398">
    <property type="entry name" value="AFADIN"/>
    <property type="match status" value="1"/>
</dbReference>
<dbReference type="Pfam" id="PF01843">
    <property type="entry name" value="DIL"/>
    <property type="match status" value="1"/>
</dbReference>
<dbReference type="PROSITE" id="PS50106">
    <property type="entry name" value="PDZ"/>
    <property type="match status" value="1"/>
</dbReference>
<feature type="region of interest" description="Disordered" evidence="2">
    <location>
        <begin position="2279"/>
        <end position="2298"/>
    </location>
</feature>
<feature type="compositionally biased region" description="Basic and acidic residues" evidence="2">
    <location>
        <begin position="1859"/>
        <end position="1907"/>
    </location>
</feature>
<dbReference type="SUPFAM" id="SSF50156">
    <property type="entry name" value="PDZ domain-like"/>
    <property type="match status" value="1"/>
</dbReference>
<feature type="compositionally biased region" description="Polar residues" evidence="2">
    <location>
        <begin position="1606"/>
        <end position="1615"/>
    </location>
</feature>
<feature type="region of interest" description="Disordered" evidence="2">
    <location>
        <begin position="1506"/>
        <end position="1588"/>
    </location>
</feature>
<feature type="region of interest" description="Disordered" evidence="2">
    <location>
        <begin position="1231"/>
        <end position="1293"/>
    </location>
</feature>
<feature type="compositionally biased region" description="Low complexity" evidence="2">
    <location>
        <begin position="2210"/>
        <end position="2230"/>
    </location>
</feature>
<feature type="domain" description="Ras-associating" evidence="4">
    <location>
        <begin position="252"/>
        <end position="371"/>
    </location>
</feature>
<feature type="compositionally biased region" description="Basic and acidic residues" evidence="2">
    <location>
        <begin position="2465"/>
        <end position="2474"/>
    </location>
</feature>
<feature type="compositionally biased region" description="Polar residues" evidence="2">
    <location>
        <begin position="1506"/>
        <end position="1520"/>
    </location>
</feature>
<dbReference type="CDD" id="cd01781">
    <property type="entry name" value="RA2_Afadin"/>
    <property type="match status" value="1"/>
</dbReference>
<evidence type="ECO:0000259" key="4">
    <source>
        <dbReference type="PROSITE" id="PS50200"/>
    </source>
</evidence>
<feature type="region of interest" description="Disordered" evidence="2">
    <location>
        <begin position="153"/>
        <end position="205"/>
    </location>
</feature>
<feature type="compositionally biased region" description="Basic and acidic residues" evidence="2">
    <location>
        <begin position="2533"/>
        <end position="2544"/>
    </location>
</feature>
<feature type="compositionally biased region" description="Polar residues" evidence="2">
    <location>
        <begin position="2476"/>
        <end position="2495"/>
    </location>
</feature>
<feature type="compositionally biased region" description="Low complexity" evidence="2">
    <location>
        <begin position="1265"/>
        <end position="1293"/>
    </location>
</feature>
<feature type="compositionally biased region" description="Polar residues" evidence="2">
    <location>
        <begin position="1735"/>
        <end position="1754"/>
    </location>
</feature>
<dbReference type="Pfam" id="PF00595">
    <property type="entry name" value="PDZ"/>
    <property type="match status" value="1"/>
</dbReference>
<feature type="compositionally biased region" description="Low complexity" evidence="2">
    <location>
        <begin position="2441"/>
        <end position="2458"/>
    </location>
</feature>
<keyword evidence="1" id="KW-0175">Coiled coil</keyword>
<dbReference type="PROSITE" id="PS50200">
    <property type="entry name" value="RA"/>
    <property type="match status" value="2"/>
</dbReference>
<dbReference type="ExpressionAtlas" id="A0A5K4FG26">
    <property type="expression patterns" value="baseline"/>
</dbReference>
<evidence type="ECO:0000313" key="7">
    <source>
        <dbReference type="WBParaSite" id="Smp_345490.2"/>
    </source>
</evidence>
<feature type="region of interest" description="Disordered" evidence="2">
    <location>
        <begin position="1600"/>
        <end position="1779"/>
    </location>
</feature>
<feature type="compositionally biased region" description="Basic and acidic residues" evidence="2">
    <location>
        <begin position="1676"/>
        <end position="1685"/>
    </location>
</feature>
<feature type="region of interest" description="Disordered" evidence="2">
    <location>
        <begin position="2066"/>
        <end position="2112"/>
    </location>
</feature>
<feature type="compositionally biased region" description="Basic and acidic residues" evidence="2">
    <location>
        <begin position="1696"/>
        <end position="1705"/>
    </location>
</feature>
<feature type="compositionally biased region" description="Basic residues" evidence="2">
    <location>
        <begin position="1616"/>
        <end position="1625"/>
    </location>
</feature>
<feature type="compositionally biased region" description="Polar residues" evidence="2">
    <location>
        <begin position="1633"/>
        <end position="1651"/>
    </location>
</feature>